<evidence type="ECO:0000256" key="8">
    <source>
        <dbReference type="ARBA" id="ARBA00035425"/>
    </source>
</evidence>
<keyword evidence="6" id="KW-0687">Ribonucleoprotein</keyword>
<dbReference type="Pfam" id="PF18699">
    <property type="entry name" value="MRPL52"/>
    <property type="match status" value="1"/>
</dbReference>
<evidence type="ECO:0000256" key="9">
    <source>
        <dbReference type="SAM" id="Coils"/>
    </source>
</evidence>
<dbReference type="Proteomes" id="UP000762676">
    <property type="component" value="Unassembled WGS sequence"/>
</dbReference>
<dbReference type="EMBL" id="BMAT01008251">
    <property type="protein sequence ID" value="GFR81228.1"/>
    <property type="molecule type" value="Genomic_DNA"/>
</dbReference>
<dbReference type="AlphaFoldDB" id="A0AAV4G8C1"/>
<name>A0AAV4G8C1_9GAST</name>
<evidence type="ECO:0000256" key="2">
    <source>
        <dbReference type="ARBA" id="ARBA00007232"/>
    </source>
</evidence>
<evidence type="ECO:0000256" key="1">
    <source>
        <dbReference type="ARBA" id="ARBA00004173"/>
    </source>
</evidence>
<proteinExistence type="inferred from homology"/>
<evidence type="ECO:0000256" key="7">
    <source>
        <dbReference type="ARBA" id="ARBA00035181"/>
    </source>
</evidence>
<comment type="similarity">
    <text evidence="2">Belongs to the mitochondrion-specific ribosomal protein mL52 family.</text>
</comment>
<dbReference type="GO" id="GO:0005762">
    <property type="term" value="C:mitochondrial large ribosomal subunit"/>
    <property type="evidence" value="ECO:0007669"/>
    <property type="project" value="InterPro"/>
</dbReference>
<dbReference type="PANTHER" id="PTHR34090:SF1">
    <property type="entry name" value="LARGE RIBOSOMAL SUBUNIT PROTEIN ML52"/>
    <property type="match status" value="1"/>
</dbReference>
<keyword evidence="5" id="KW-0496">Mitochondrion</keyword>
<comment type="caution">
    <text evidence="10">The sequence shown here is derived from an EMBL/GenBank/DDBJ whole genome shotgun (WGS) entry which is preliminary data.</text>
</comment>
<keyword evidence="4 10" id="KW-0689">Ribosomal protein</keyword>
<gene>
    <name evidence="10" type="ORF">ElyMa_004065300</name>
</gene>
<keyword evidence="3" id="KW-0809">Transit peptide</keyword>
<feature type="coiled-coil region" evidence="9">
    <location>
        <begin position="109"/>
        <end position="139"/>
    </location>
</feature>
<dbReference type="GO" id="GO:0003735">
    <property type="term" value="F:structural constituent of ribosome"/>
    <property type="evidence" value="ECO:0007669"/>
    <property type="project" value="InterPro"/>
</dbReference>
<evidence type="ECO:0000256" key="5">
    <source>
        <dbReference type="ARBA" id="ARBA00023128"/>
    </source>
</evidence>
<sequence>MQTLLWRPLKKGHNLPCVRFLQETLCGTLSVVSSNKACIHTSCTHQKDRRKDRAISQYLYYRDHEKTMRHRNLPLMDLPDYSYTDGRPTELSLSQTRRQQRNYDLAKRIVQLVGEMKQAENLHQEHLEAEAARQRGRRENRLMHKQTQFKV</sequence>
<dbReference type="GO" id="GO:0032543">
    <property type="term" value="P:mitochondrial translation"/>
    <property type="evidence" value="ECO:0007669"/>
    <property type="project" value="InterPro"/>
</dbReference>
<evidence type="ECO:0000313" key="10">
    <source>
        <dbReference type="EMBL" id="GFR81228.1"/>
    </source>
</evidence>
<comment type="subcellular location">
    <subcellularLocation>
        <location evidence="1">Mitochondrion</location>
    </subcellularLocation>
</comment>
<keyword evidence="9" id="KW-0175">Coiled coil</keyword>
<evidence type="ECO:0000256" key="3">
    <source>
        <dbReference type="ARBA" id="ARBA00022946"/>
    </source>
</evidence>
<organism evidence="10 11">
    <name type="scientific">Elysia marginata</name>
    <dbReference type="NCBI Taxonomy" id="1093978"/>
    <lineage>
        <taxon>Eukaryota</taxon>
        <taxon>Metazoa</taxon>
        <taxon>Spiralia</taxon>
        <taxon>Lophotrochozoa</taxon>
        <taxon>Mollusca</taxon>
        <taxon>Gastropoda</taxon>
        <taxon>Heterobranchia</taxon>
        <taxon>Euthyneura</taxon>
        <taxon>Panpulmonata</taxon>
        <taxon>Sacoglossa</taxon>
        <taxon>Placobranchoidea</taxon>
        <taxon>Plakobranchidae</taxon>
        <taxon>Elysia</taxon>
    </lineage>
</organism>
<evidence type="ECO:0000256" key="6">
    <source>
        <dbReference type="ARBA" id="ARBA00023274"/>
    </source>
</evidence>
<evidence type="ECO:0000313" key="11">
    <source>
        <dbReference type="Proteomes" id="UP000762676"/>
    </source>
</evidence>
<accession>A0AAV4G8C1</accession>
<protein>
    <recommendedName>
        <fullName evidence="7">Large ribosomal subunit protein mL52</fullName>
    </recommendedName>
    <alternativeName>
        <fullName evidence="8">39S ribosomal protein L52, mitochondrial</fullName>
    </alternativeName>
</protein>
<keyword evidence="11" id="KW-1185">Reference proteome</keyword>
<reference evidence="10 11" key="1">
    <citation type="journal article" date="2021" name="Elife">
        <title>Chloroplast acquisition without the gene transfer in kleptoplastic sea slugs, Plakobranchus ocellatus.</title>
        <authorList>
            <person name="Maeda T."/>
            <person name="Takahashi S."/>
            <person name="Yoshida T."/>
            <person name="Shimamura S."/>
            <person name="Takaki Y."/>
            <person name="Nagai Y."/>
            <person name="Toyoda A."/>
            <person name="Suzuki Y."/>
            <person name="Arimoto A."/>
            <person name="Ishii H."/>
            <person name="Satoh N."/>
            <person name="Nishiyama T."/>
            <person name="Hasebe M."/>
            <person name="Maruyama T."/>
            <person name="Minagawa J."/>
            <person name="Obokata J."/>
            <person name="Shigenobu S."/>
        </authorList>
    </citation>
    <scope>NUCLEOTIDE SEQUENCE [LARGE SCALE GENOMIC DNA]</scope>
</reference>
<dbReference type="InterPro" id="IPR034596">
    <property type="entry name" value="Ribosomal_mL52"/>
</dbReference>
<evidence type="ECO:0000256" key="4">
    <source>
        <dbReference type="ARBA" id="ARBA00022980"/>
    </source>
</evidence>
<dbReference type="PANTHER" id="PTHR34090">
    <property type="entry name" value="39S RIBOSOMAL PROTEIN L52, MITOCHONDRIAL"/>
    <property type="match status" value="1"/>
</dbReference>